<feature type="non-terminal residue" evidence="5">
    <location>
        <position position="1"/>
    </location>
</feature>
<dbReference type="CDD" id="cd04301">
    <property type="entry name" value="NAT_SF"/>
    <property type="match status" value="1"/>
</dbReference>
<dbReference type="SUPFAM" id="SSF55729">
    <property type="entry name" value="Acyl-CoA N-acyltransferases (Nat)"/>
    <property type="match status" value="1"/>
</dbReference>
<feature type="domain" description="N-acetyltransferase" evidence="4">
    <location>
        <begin position="1"/>
        <end position="135"/>
    </location>
</feature>
<evidence type="ECO:0000259" key="4">
    <source>
        <dbReference type="PROSITE" id="PS51186"/>
    </source>
</evidence>
<dbReference type="InterPro" id="IPR016181">
    <property type="entry name" value="Acyl_CoA_acyltransferase"/>
</dbReference>
<dbReference type="EMBL" id="UINC01031274">
    <property type="protein sequence ID" value="SVB17064.1"/>
    <property type="molecule type" value="Genomic_DNA"/>
</dbReference>
<protein>
    <recommendedName>
        <fullName evidence="4">N-acetyltransferase domain-containing protein</fullName>
    </recommendedName>
</protein>
<evidence type="ECO:0000256" key="2">
    <source>
        <dbReference type="ARBA" id="ARBA00023315"/>
    </source>
</evidence>
<dbReference type="GO" id="GO:0008080">
    <property type="term" value="F:N-acetyltransferase activity"/>
    <property type="evidence" value="ECO:0007669"/>
    <property type="project" value="InterPro"/>
</dbReference>
<dbReference type="NCBIfam" id="NF005840">
    <property type="entry name" value="PRK07757.1"/>
    <property type="match status" value="1"/>
</dbReference>
<sequence length="178" mass="19954">VVVRRAVIGDVAGILEVIQPYADDDTVLPVPVYELYERIRDFYVTEETGVITGCGSLMIMWHDLAEVRSLVVRRGHQGGGIGRKIVEALIQEARTLGIASVFALTYQTTFFVRIGFQVVPKERLPHKVWKDCTYCAKFTHCDEIPVELVLIPESERETDASYLPLPPDPNLLMPTPAD</sequence>
<gene>
    <name evidence="5" type="ORF">METZ01_LOCUS169918</name>
</gene>
<dbReference type="PROSITE" id="PS51186">
    <property type="entry name" value="GNAT"/>
    <property type="match status" value="1"/>
</dbReference>
<dbReference type="Pfam" id="PF00583">
    <property type="entry name" value="Acetyltransf_1"/>
    <property type="match status" value="1"/>
</dbReference>
<reference evidence="5" key="1">
    <citation type="submission" date="2018-05" db="EMBL/GenBank/DDBJ databases">
        <authorList>
            <person name="Lanie J.A."/>
            <person name="Ng W.-L."/>
            <person name="Kazmierczak K.M."/>
            <person name="Andrzejewski T.M."/>
            <person name="Davidsen T.M."/>
            <person name="Wayne K.J."/>
            <person name="Tettelin H."/>
            <person name="Glass J.I."/>
            <person name="Rusch D."/>
            <person name="Podicherti R."/>
            <person name="Tsui H.-C.T."/>
            <person name="Winkler M.E."/>
        </authorList>
    </citation>
    <scope>NUCLEOTIDE SEQUENCE</scope>
</reference>
<evidence type="ECO:0000256" key="1">
    <source>
        <dbReference type="ARBA" id="ARBA00022679"/>
    </source>
</evidence>
<evidence type="ECO:0000256" key="3">
    <source>
        <dbReference type="SAM" id="MobiDB-lite"/>
    </source>
</evidence>
<accession>A0A382BTU5</accession>
<dbReference type="Gene3D" id="3.40.630.30">
    <property type="match status" value="1"/>
</dbReference>
<dbReference type="GO" id="GO:0005737">
    <property type="term" value="C:cytoplasm"/>
    <property type="evidence" value="ECO:0007669"/>
    <property type="project" value="TreeGrafter"/>
</dbReference>
<proteinExistence type="predicted"/>
<feature type="region of interest" description="Disordered" evidence="3">
    <location>
        <begin position="159"/>
        <end position="178"/>
    </location>
</feature>
<dbReference type="PANTHER" id="PTHR43626">
    <property type="entry name" value="ACYL-COA N-ACYLTRANSFERASE"/>
    <property type="match status" value="1"/>
</dbReference>
<dbReference type="PANTHER" id="PTHR43626:SF4">
    <property type="entry name" value="GCN5-RELATED N-ACETYLTRANSFERASE 2, CHLOROPLASTIC"/>
    <property type="match status" value="1"/>
</dbReference>
<evidence type="ECO:0000313" key="5">
    <source>
        <dbReference type="EMBL" id="SVB17064.1"/>
    </source>
</evidence>
<organism evidence="5">
    <name type="scientific">marine metagenome</name>
    <dbReference type="NCBI Taxonomy" id="408172"/>
    <lineage>
        <taxon>unclassified sequences</taxon>
        <taxon>metagenomes</taxon>
        <taxon>ecological metagenomes</taxon>
    </lineage>
</organism>
<keyword evidence="1" id="KW-0808">Transferase</keyword>
<dbReference type="AlphaFoldDB" id="A0A382BTU5"/>
<name>A0A382BTU5_9ZZZZ</name>
<keyword evidence="2" id="KW-0012">Acyltransferase</keyword>
<dbReference type="InterPro" id="IPR045039">
    <property type="entry name" value="NSI-like"/>
</dbReference>
<dbReference type="InterPro" id="IPR000182">
    <property type="entry name" value="GNAT_dom"/>
</dbReference>